<dbReference type="EMBL" id="AC133007">
    <property type="protein sequence ID" value="AAO60010.1"/>
    <property type="molecule type" value="Genomic_DNA"/>
</dbReference>
<feature type="compositionally biased region" description="Low complexity" evidence="1">
    <location>
        <begin position="78"/>
        <end position="96"/>
    </location>
</feature>
<name>Q84J72_ORYSJ</name>
<reference evidence="4" key="2">
    <citation type="journal article" date="2005" name="Nature">
        <title>The map-based sequence of the rice genome.</title>
        <authorList>
            <consortium name="International rice genome sequencing project (IRGSP)"/>
            <person name="Matsumoto T."/>
            <person name="Wu J."/>
            <person name="Kanamori H."/>
            <person name="Katayose Y."/>
            <person name="Fujisawa M."/>
            <person name="Namiki N."/>
            <person name="Mizuno H."/>
            <person name="Yamamoto K."/>
            <person name="Antonio B.A."/>
            <person name="Baba T."/>
            <person name="Sakata K."/>
            <person name="Nagamura Y."/>
            <person name="Aoki H."/>
            <person name="Arikawa K."/>
            <person name="Arita K."/>
            <person name="Bito T."/>
            <person name="Chiden Y."/>
            <person name="Fujitsuka N."/>
            <person name="Fukunaka R."/>
            <person name="Hamada M."/>
            <person name="Harada C."/>
            <person name="Hayashi A."/>
            <person name="Hijishita S."/>
            <person name="Honda M."/>
            <person name="Hosokawa S."/>
            <person name="Ichikawa Y."/>
            <person name="Idonuma A."/>
            <person name="Iijima M."/>
            <person name="Ikeda M."/>
            <person name="Ikeno M."/>
            <person name="Ito K."/>
            <person name="Ito S."/>
            <person name="Ito T."/>
            <person name="Ito Y."/>
            <person name="Ito Y."/>
            <person name="Iwabuchi A."/>
            <person name="Kamiya K."/>
            <person name="Karasawa W."/>
            <person name="Kurita K."/>
            <person name="Katagiri S."/>
            <person name="Kikuta A."/>
            <person name="Kobayashi H."/>
            <person name="Kobayashi N."/>
            <person name="Machita K."/>
            <person name="Maehara T."/>
            <person name="Masukawa M."/>
            <person name="Mizubayashi T."/>
            <person name="Mukai Y."/>
            <person name="Nagasaki H."/>
            <person name="Nagata Y."/>
            <person name="Naito S."/>
            <person name="Nakashima M."/>
            <person name="Nakama Y."/>
            <person name="Nakamichi Y."/>
            <person name="Nakamura M."/>
            <person name="Meguro A."/>
            <person name="Negishi M."/>
            <person name="Ohta I."/>
            <person name="Ohta T."/>
            <person name="Okamoto M."/>
            <person name="Ono N."/>
            <person name="Saji S."/>
            <person name="Sakaguchi M."/>
            <person name="Sakai K."/>
            <person name="Shibata M."/>
            <person name="Shimokawa T."/>
            <person name="Song J."/>
            <person name="Takazaki Y."/>
            <person name="Terasawa K."/>
            <person name="Tsugane M."/>
            <person name="Tsuji K."/>
            <person name="Ueda S."/>
            <person name="Waki K."/>
            <person name="Yamagata H."/>
            <person name="Yamamoto M."/>
            <person name="Yamamoto S."/>
            <person name="Yamane H."/>
            <person name="Yoshiki S."/>
            <person name="Yoshihara R."/>
            <person name="Yukawa K."/>
            <person name="Zhong H."/>
            <person name="Yano M."/>
            <person name="Yuan Q."/>
            <person name="Ouyang S."/>
            <person name="Liu J."/>
            <person name="Jones K.M."/>
            <person name="Gansberger K."/>
            <person name="Moffat K."/>
            <person name="Hill J."/>
            <person name="Bera J."/>
            <person name="Fadrosh D."/>
            <person name="Jin S."/>
            <person name="Johri S."/>
            <person name="Kim M."/>
            <person name="Overton L."/>
            <person name="Reardon M."/>
            <person name="Tsitrin T."/>
            <person name="Vuong H."/>
            <person name="Weaver B."/>
            <person name="Ciecko A."/>
            <person name="Tallon L."/>
            <person name="Jackson J."/>
            <person name="Pai G."/>
            <person name="Aken S.V."/>
            <person name="Utterback T."/>
            <person name="Reidmuller S."/>
            <person name="Feldblyum T."/>
            <person name="Hsiao J."/>
            <person name="Zismann V."/>
            <person name="Iobst S."/>
            <person name="de Vazeille A.R."/>
            <person name="Buell C.R."/>
            <person name="Ying K."/>
            <person name="Li Y."/>
            <person name="Lu T."/>
            <person name="Huang Y."/>
            <person name="Zhao Q."/>
            <person name="Feng Q."/>
            <person name="Zhang L."/>
            <person name="Zhu J."/>
            <person name="Weng Q."/>
            <person name="Mu J."/>
            <person name="Lu Y."/>
            <person name="Fan D."/>
            <person name="Liu Y."/>
            <person name="Guan J."/>
            <person name="Zhang Y."/>
            <person name="Yu S."/>
            <person name="Liu X."/>
            <person name="Zhang Y."/>
            <person name="Hong G."/>
            <person name="Han B."/>
            <person name="Choisne N."/>
            <person name="Demange N."/>
            <person name="Orjeda G."/>
            <person name="Samain S."/>
            <person name="Cattolico L."/>
            <person name="Pelletier E."/>
            <person name="Couloux A."/>
            <person name="Segurens B."/>
            <person name="Wincker P."/>
            <person name="D'Hont A."/>
            <person name="Scarpelli C."/>
            <person name="Weissenbach J."/>
            <person name="Salanoubat M."/>
            <person name="Quetier F."/>
            <person name="Yu Y."/>
            <person name="Kim H.R."/>
            <person name="Rambo T."/>
            <person name="Currie J."/>
            <person name="Collura K."/>
            <person name="Luo M."/>
            <person name="Yang T."/>
            <person name="Ammiraju J.S.S."/>
            <person name="Engler F."/>
            <person name="Soderlund C."/>
            <person name="Wing R.A."/>
            <person name="Palmer L.E."/>
            <person name="de la Bastide M."/>
            <person name="Spiegel L."/>
            <person name="Nascimento L."/>
            <person name="Zutavern T."/>
            <person name="O'Shaughnessy A."/>
            <person name="Dike S."/>
            <person name="Dedhia N."/>
            <person name="Preston R."/>
            <person name="Balija V."/>
            <person name="McCombie W.R."/>
            <person name="Chow T."/>
            <person name="Chen H."/>
            <person name="Chung M."/>
            <person name="Chen C."/>
            <person name="Shaw J."/>
            <person name="Wu H."/>
            <person name="Hsiao K."/>
            <person name="Chao Y."/>
            <person name="Chu M."/>
            <person name="Cheng C."/>
            <person name="Hour A."/>
            <person name="Lee P."/>
            <person name="Lin S."/>
            <person name="Lin Y."/>
            <person name="Liou J."/>
            <person name="Liu S."/>
            <person name="Hsing Y."/>
            <person name="Raghuvanshi S."/>
            <person name="Mohanty A."/>
            <person name="Bharti A.K."/>
            <person name="Gaur A."/>
            <person name="Gupta V."/>
            <person name="Kumar D."/>
            <person name="Ravi V."/>
            <person name="Vij S."/>
            <person name="Kapur A."/>
            <person name="Khurana P."/>
            <person name="Khurana P."/>
            <person name="Khurana J.P."/>
            <person name="Tyagi A.K."/>
            <person name="Gaikwad K."/>
            <person name="Singh A."/>
            <person name="Dalal V."/>
            <person name="Srivastava S."/>
            <person name="Dixit A."/>
            <person name="Pal A.K."/>
            <person name="Ghazi I.A."/>
            <person name="Yadav M."/>
            <person name="Pandit A."/>
            <person name="Bhargava A."/>
            <person name="Sureshbabu K."/>
            <person name="Batra K."/>
            <person name="Sharma T.R."/>
            <person name="Mohapatra T."/>
            <person name="Singh N.K."/>
            <person name="Messing J."/>
            <person name="Nelson A.B."/>
            <person name="Fuks G."/>
            <person name="Kavchok S."/>
            <person name="Keizer G."/>
            <person name="Linton E."/>
            <person name="Llaca V."/>
            <person name="Song R."/>
            <person name="Tanyolac B."/>
            <person name="Young S."/>
            <person name="Ho-Il K."/>
            <person name="Hahn J.H."/>
            <person name="Sangsakoo G."/>
            <person name="Vanavichit A."/>
            <person name="de Mattos Luiz.A.T."/>
            <person name="Zimmer P.D."/>
            <person name="Malone G."/>
            <person name="Dellagostin O."/>
            <person name="de Oliveira A.C."/>
            <person name="Bevan M."/>
            <person name="Bancroft I."/>
            <person name="Minx P."/>
            <person name="Cordum H."/>
            <person name="Wilson R."/>
            <person name="Cheng Z."/>
            <person name="Jin W."/>
            <person name="Jiang J."/>
            <person name="Leong S.A."/>
            <person name="Iwama H."/>
            <person name="Gojobori T."/>
            <person name="Itoh T."/>
            <person name="Niimura Y."/>
            <person name="Fujii Y."/>
            <person name="Habara T."/>
            <person name="Sakai H."/>
            <person name="Sato Y."/>
            <person name="Wilson G."/>
            <person name="Kumar K."/>
            <person name="McCouch S."/>
            <person name="Juretic N."/>
            <person name="Hoen D."/>
            <person name="Wright S."/>
            <person name="Bruskiewich R."/>
            <person name="Bureau T."/>
            <person name="Miyao A."/>
            <person name="Hirochika H."/>
            <person name="Nishikawa T."/>
            <person name="Kadowaki K."/>
            <person name="Sugiura M."/>
            <person name="Burr B."/>
            <person name="Sasaki T."/>
        </authorList>
    </citation>
    <scope>NUCLEOTIDE SEQUENCE [LARGE SCALE GENOMIC DNA]</scope>
    <source>
        <strain evidence="4">cv. Nipponbare</strain>
    </source>
</reference>
<dbReference type="Proteomes" id="UP000000763">
    <property type="component" value="Chromosome 3"/>
</dbReference>
<organism evidence="2 4">
    <name type="scientific">Oryza sativa subsp. japonica</name>
    <name type="common">Rice</name>
    <dbReference type="NCBI Taxonomy" id="39947"/>
    <lineage>
        <taxon>Eukaryota</taxon>
        <taxon>Viridiplantae</taxon>
        <taxon>Streptophyta</taxon>
        <taxon>Embryophyta</taxon>
        <taxon>Tracheophyta</taxon>
        <taxon>Spermatophyta</taxon>
        <taxon>Magnoliopsida</taxon>
        <taxon>Liliopsida</taxon>
        <taxon>Poales</taxon>
        <taxon>Poaceae</taxon>
        <taxon>BOP clade</taxon>
        <taxon>Oryzoideae</taxon>
        <taxon>Oryzeae</taxon>
        <taxon>Oryzinae</taxon>
        <taxon>Oryza</taxon>
        <taxon>Oryza sativa</taxon>
    </lineage>
</organism>
<reference evidence="2" key="4">
    <citation type="submission" date="2006-01" db="EMBL/GenBank/DDBJ databases">
        <title>Oryza sativa chromosome 3 BAC OSJNBa0094J08 genomic sequence.</title>
        <authorList>
            <person name="Buell C.R."/>
            <person name="Yuan Q."/>
            <person name="Ouyang S."/>
            <person name="Liu J."/>
            <person name="Gansberger K."/>
            <person name="Jones K.M."/>
            <person name="Overton II L.L."/>
            <person name="Tsitrin T."/>
            <person name="Kim M.M."/>
            <person name="Bera J.J."/>
            <person name="Jin S.S."/>
            <person name="Fadrosh D.W."/>
            <person name="Tallon L.J."/>
            <person name="Koo H."/>
            <person name="Zismann V."/>
            <person name="Hsiao J."/>
            <person name="Blunt S."/>
            <person name="Vanaken S.S."/>
            <person name="Riedmuller S.B."/>
            <person name="Utterback T.T."/>
            <person name="Feldblyum T.V."/>
            <person name="Yang Q.Q."/>
            <person name="Haas B.J."/>
            <person name="Suh B.B."/>
            <person name="Peterson J.J."/>
            <person name="Quackenbush J."/>
            <person name="White O."/>
            <person name="Salzberg S.L."/>
            <person name="Fraser C.M."/>
        </authorList>
    </citation>
    <scope>NUCLEOTIDE SEQUENCE</scope>
</reference>
<evidence type="ECO:0000256" key="1">
    <source>
        <dbReference type="SAM" id="MobiDB-lite"/>
    </source>
</evidence>
<sequence>MGENYAMYPAGPWRAMAVRCTGSPILDSAEAARRRAEGLVAGGVPARRRGARRCGSTAAWAASWAGGRARRRRPAGPRPAATGRRPAGPRLPAAAPRGGGQAADGRLGHARRQRAAVFFYNL</sequence>
<evidence type="ECO:0000313" key="4">
    <source>
        <dbReference type="Proteomes" id="UP000000763"/>
    </source>
</evidence>
<dbReference type="AlphaFoldDB" id="Q84J72"/>
<evidence type="ECO:0000313" key="3">
    <source>
        <dbReference type="EMBL" id="AAO65884.1"/>
    </source>
</evidence>
<reference evidence="4" key="5">
    <citation type="journal article" date="2008" name="Nucleic Acids Res.">
        <title>The rice annotation project database (RAP-DB): 2008 update.</title>
        <authorList>
            <consortium name="The rice annotation project (RAP)"/>
        </authorList>
    </citation>
    <scope>GENOME REANNOTATION</scope>
    <source>
        <strain evidence="4">cv. Nipponbare</strain>
    </source>
</reference>
<feature type="region of interest" description="Disordered" evidence="1">
    <location>
        <begin position="63"/>
        <end position="108"/>
    </location>
</feature>
<protein>
    <submittedName>
        <fullName evidence="2">Uncharacterized protein</fullName>
    </submittedName>
</protein>
<dbReference type="EMBL" id="AC104433">
    <property type="protein sequence ID" value="AAO65884.1"/>
    <property type="molecule type" value="Genomic_DNA"/>
</dbReference>
<accession>Q84J72</accession>
<reference evidence="3" key="3">
    <citation type="submission" date="2006-01" db="EMBL/GenBank/DDBJ databases">
        <title>Oryza sativa chromosome 3 BAC OJ1754_E06 genomic sequence.</title>
        <authorList>
            <person name="Buell C.R."/>
            <person name="Yuan Q."/>
            <person name="Ouyang S."/>
            <person name="Liu J."/>
            <person name="Gansberger K."/>
            <person name="Jones K.M."/>
            <person name="Overton II L.L."/>
            <person name="Tsitrin T."/>
            <person name="Kim M.M."/>
            <person name="Bera J.J."/>
            <person name="Jin S.S."/>
            <person name="Fadrosh D.W."/>
            <person name="Tallon L.J."/>
            <person name="Koo H."/>
            <person name="Zismann V."/>
            <person name="Hsiao J."/>
            <person name="Blunt S."/>
            <person name="Vanaken S.S."/>
            <person name="Riedmuller S.B."/>
            <person name="Utterback T.T."/>
            <person name="Feldblyum T.V."/>
            <person name="Yang Q.Q."/>
            <person name="Haas B.J."/>
            <person name="Suh B.B."/>
            <person name="Peterson J.J."/>
            <person name="Quackenbush J."/>
            <person name="White O."/>
            <person name="Salzberg S.L."/>
            <person name="Fraser C.M."/>
        </authorList>
    </citation>
    <scope>NUCLEOTIDE SEQUENCE</scope>
</reference>
<gene>
    <name evidence="3" type="primary">OJ1754_E06.5</name>
    <name evidence="2" type="ORF">OSJNBa0094J08.2</name>
</gene>
<evidence type="ECO:0000313" key="2">
    <source>
        <dbReference type="EMBL" id="AAO60010.1"/>
    </source>
</evidence>
<proteinExistence type="predicted"/>
<reference evidence="2" key="1">
    <citation type="submission" date="2003-03" db="EMBL/GenBank/DDBJ databases">
        <authorList>
            <person name="Buell R."/>
        </authorList>
    </citation>
    <scope>NUCLEOTIDE SEQUENCE</scope>
</reference>